<dbReference type="InterPro" id="IPR011051">
    <property type="entry name" value="RmlC_Cupin_sf"/>
</dbReference>
<keyword evidence="8" id="KW-1185">Reference proteome</keyword>
<dbReference type="GO" id="GO:0043565">
    <property type="term" value="F:sequence-specific DNA binding"/>
    <property type="evidence" value="ECO:0007669"/>
    <property type="project" value="InterPro"/>
</dbReference>
<name>A0A2K1QDI5_9GAMM</name>
<dbReference type="PANTHER" id="PTHR43280:SF19">
    <property type="entry name" value="4-HYDROXYPHENYLACETATE CATABOLISM PROTEIN"/>
    <property type="match status" value="1"/>
</dbReference>
<dbReference type="Gene3D" id="2.60.120.10">
    <property type="entry name" value="Jelly Rolls"/>
    <property type="match status" value="1"/>
</dbReference>
<dbReference type="InterPro" id="IPR009057">
    <property type="entry name" value="Homeodomain-like_sf"/>
</dbReference>
<evidence type="ECO:0000256" key="4">
    <source>
        <dbReference type="ARBA" id="ARBA00023163"/>
    </source>
</evidence>
<organism evidence="7 8">
    <name type="scientific">Mixta theicola</name>
    <dbReference type="NCBI Taxonomy" id="1458355"/>
    <lineage>
        <taxon>Bacteria</taxon>
        <taxon>Pseudomonadati</taxon>
        <taxon>Pseudomonadota</taxon>
        <taxon>Gammaproteobacteria</taxon>
        <taxon>Enterobacterales</taxon>
        <taxon>Erwiniaceae</taxon>
        <taxon>Mixta</taxon>
    </lineage>
</organism>
<dbReference type="GO" id="GO:0003700">
    <property type="term" value="F:DNA-binding transcription factor activity"/>
    <property type="evidence" value="ECO:0007669"/>
    <property type="project" value="InterPro"/>
</dbReference>
<dbReference type="SMART" id="SM00342">
    <property type="entry name" value="HTH_ARAC"/>
    <property type="match status" value="1"/>
</dbReference>
<evidence type="ECO:0000256" key="5">
    <source>
        <dbReference type="ARBA" id="ARBA00044978"/>
    </source>
</evidence>
<dbReference type="Proteomes" id="UP000236345">
    <property type="component" value="Unassembled WGS sequence"/>
</dbReference>
<evidence type="ECO:0000256" key="1">
    <source>
        <dbReference type="ARBA" id="ARBA00023015"/>
    </source>
</evidence>
<evidence type="ECO:0000313" key="8">
    <source>
        <dbReference type="Proteomes" id="UP000236345"/>
    </source>
</evidence>
<protein>
    <recommendedName>
        <fullName evidence="5">Arabinose operon regulatory protein</fullName>
    </recommendedName>
</protein>
<dbReference type="InterPro" id="IPR003313">
    <property type="entry name" value="AraC-bd"/>
</dbReference>
<keyword evidence="3" id="KW-0010">Activator</keyword>
<evidence type="ECO:0000256" key="3">
    <source>
        <dbReference type="ARBA" id="ARBA00023159"/>
    </source>
</evidence>
<dbReference type="Pfam" id="PF02311">
    <property type="entry name" value="AraC_binding"/>
    <property type="match status" value="1"/>
</dbReference>
<dbReference type="SUPFAM" id="SSF46689">
    <property type="entry name" value="Homeodomain-like"/>
    <property type="match status" value="1"/>
</dbReference>
<dbReference type="EMBL" id="NWUO01000002">
    <property type="protein sequence ID" value="PNS13093.1"/>
    <property type="molecule type" value="Genomic_DNA"/>
</dbReference>
<dbReference type="Gene3D" id="1.10.10.60">
    <property type="entry name" value="Homeodomain-like"/>
    <property type="match status" value="1"/>
</dbReference>
<dbReference type="Pfam" id="PF12833">
    <property type="entry name" value="HTH_18"/>
    <property type="match status" value="1"/>
</dbReference>
<dbReference type="SUPFAM" id="SSF51182">
    <property type="entry name" value="RmlC-like cupins"/>
    <property type="match status" value="1"/>
</dbReference>
<feature type="domain" description="HTH araC/xylS-type" evidence="6">
    <location>
        <begin position="196"/>
        <end position="294"/>
    </location>
</feature>
<proteinExistence type="predicted"/>
<dbReference type="RefSeq" id="WP_103058560.1">
    <property type="nucleotide sequence ID" value="NZ_BSOF01000026.1"/>
</dbReference>
<dbReference type="OrthoDB" id="9814125at2"/>
<comment type="caution">
    <text evidence="7">The sequence shown here is derived from an EMBL/GenBank/DDBJ whole genome shotgun (WGS) entry which is preliminary data.</text>
</comment>
<reference evidence="8" key="1">
    <citation type="submission" date="2017-09" db="EMBL/GenBank/DDBJ databases">
        <authorList>
            <person name="Palmer M."/>
            <person name="Steenkamp E.T."/>
            <person name="Coetzee M.P."/>
            <person name="Avontuur J.R."/>
            <person name="Van Zyl E."/>
            <person name="Chan W.-Y."/>
            <person name="Blom J."/>
            <person name="Venter S.N."/>
        </authorList>
    </citation>
    <scope>NUCLEOTIDE SEQUENCE [LARGE SCALE GENOMIC DNA]</scope>
    <source>
        <strain evidence="8">QC88-366</strain>
    </source>
</reference>
<dbReference type="InterPro" id="IPR018060">
    <property type="entry name" value="HTH_AraC"/>
</dbReference>
<evidence type="ECO:0000259" key="6">
    <source>
        <dbReference type="PROSITE" id="PS01124"/>
    </source>
</evidence>
<keyword evidence="2" id="KW-0238">DNA-binding</keyword>
<dbReference type="InterPro" id="IPR014710">
    <property type="entry name" value="RmlC-like_jellyroll"/>
</dbReference>
<dbReference type="NCBIfam" id="TIGR02297">
    <property type="entry name" value="HpaA"/>
    <property type="match status" value="1"/>
</dbReference>
<dbReference type="InterPro" id="IPR011983">
    <property type="entry name" value="HpaA_TReg"/>
</dbReference>
<keyword evidence="4" id="KW-0804">Transcription</keyword>
<dbReference type="PANTHER" id="PTHR43280">
    <property type="entry name" value="ARAC-FAMILY TRANSCRIPTIONAL REGULATOR"/>
    <property type="match status" value="1"/>
</dbReference>
<dbReference type="PRINTS" id="PR00032">
    <property type="entry name" value="HTHARAC"/>
</dbReference>
<evidence type="ECO:0000313" key="7">
    <source>
        <dbReference type="EMBL" id="PNS13093.1"/>
    </source>
</evidence>
<dbReference type="AlphaFoldDB" id="A0A2K1QDI5"/>
<dbReference type="PROSITE" id="PS01124">
    <property type="entry name" value="HTH_ARAC_FAMILY_2"/>
    <property type="match status" value="1"/>
</dbReference>
<gene>
    <name evidence="7" type="primary">hpaA</name>
    <name evidence="7" type="ORF">COO59_04050</name>
</gene>
<accession>A0A2K1QDI5</accession>
<evidence type="ECO:0000256" key="2">
    <source>
        <dbReference type="ARBA" id="ARBA00023125"/>
    </source>
</evidence>
<sequence>MTATTHPTFQNIDIGKEYDARYASDDVHYETFSKLADFFGRDMRPHWHDRYFQLHFLMSGKITLQLDDHYYAVKAPLFVLTPPSVPHTFITDSDSDGHVLTVRQEIIWPLIEKLWPGSGEAINLQGICLSLESCPQTLHALNHYWPIIAAEFSQPAPGRELTLIALAQAVFTLLLREAPPDDLSACGVRGEMQVFQQFNHLIDNNFRQHMTVPDYAQRLGISESRLTELCRRFANQSPKRLIFARLLREAKRQLLYSAQSVNQISYGLGYKDPAYFARFFHRMAGCSPSQFRSR</sequence>
<dbReference type="InterPro" id="IPR020449">
    <property type="entry name" value="Tscrpt_reg_AraC-type_HTH"/>
</dbReference>
<keyword evidence="1" id="KW-0805">Transcription regulation</keyword>